<feature type="domain" description="Transposase IS4-like" evidence="7">
    <location>
        <begin position="132"/>
        <end position="384"/>
    </location>
</feature>
<feature type="region of interest" description="Disordered" evidence="5">
    <location>
        <begin position="242"/>
        <end position="276"/>
    </location>
</feature>
<dbReference type="GO" id="GO:0004803">
    <property type="term" value="F:transposase activity"/>
    <property type="evidence" value="ECO:0007669"/>
    <property type="project" value="InterPro"/>
</dbReference>
<feature type="domain" description="DUF4372" evidence="8">
    <location>
        <begin position="9"/>
        <end position="72"/>
    </location>
</feature>
<proteinExistence type="inferred from homology"/>
<dbReference type="GO" id="GO:0006313">
    <property type="term" value="P:DNA transposition"/>
    <property type="evidence" value="ECO:0007669"/>
    <property type="project" value="InterPro"/>
</dbReference>
<dbReference type="InterPro" id="IPR012337">
    <property type="entry name" value="RNaseH-like_sf"/>
</dbReference>
<dbReference type="NCBIfam" id="NF033592">
    <property type="entry name" value="transpos_IS4_1"/>
    <property type="match status" value="1"/>
</dbReference>
<dbReference type="EMBL" id="JAUSVL010000001">
    <property type="protein sequence ID" value="MDQ0289501.1"/>
    <property type="molecule type" value="Genomic_DNA"/>
</dbReference>
<gene>
    <name evidence="9" type="ORF">J3R75_001608</name>
    <name evidence="10" type="ORF">J3R75_001958</name>
    <name evidence="11" type="ORF">J3R75_002137</name>
    <name evidence="12" type="ORF">J3R75_002962</name>
</gene>
<keyword evidence="3" id="KW-0238">DNA-binding</keyword>
<evidence type="ECO:0000259" key="8">
    <source>
        <dbReference type="Pfam" id="PF14294"/>
    </source>
</evidence>
<dbReference type="EMBL" id="JAUSVL010000001">
    <property type="protein sequence ID" value="MDQ0290030.1"/>
    <property type="molecule type" value="Genomic_DNA"/>
</dbReference>
<dbReference type="PANTHER" id="PTHR33258:SF1">
    <property type="entry name" value="TRANSPOSASE INSL FOR INSERTION SEQUENCE ELEMENT IS186A-RELATED"/>
    <property type="match status" value="1"/>
</dbReference>
<sequence>MNPLKSTVSVLAQIASWIPDRIIDNLAKKYKIQTRAFSATSHVMAMLYAHLAHSLSLNDICDSLHNHAGPLAQIRNCTPPSRNGLSHANKTRNADMAEELFWKVYESLSTRYPEFLTSSRNYPGLPYRFRTRTIRAVDSTTIKLTAFNMGWAQHRRQKAAAKMHTALNMRSFLPNFVLVKSAKDSDPKSAWELCADMKAGEVVVFDKAYVDFKHLKVLDTRGVSWVTRAKENMLYEVMGQHATGKPEASDPVKHASASSEPETDTAEVMGQQAPGKRRYVRKKCKVLSDERIRLIGVQTKDNYPDDLRLVTAEVEVKGKMVVMTFITNNFEWSPFSVCQLYQCRWGVEVFFKEIKQTLQLADFLGYNENAVRWQVWTALLAYLLLRFVAWYNKWKRQFSRLFTLLRAVLWNYFSLPSIIECCDTKRERRHIIRGSPEKAYQLYFEGMV</sequence>
<keyword evidence="4" id="KW-0233">DNA recombination</keyword>
<dbReference type="Gene3D" id="3.90.350.10">
    <property type="entry name" value="Transposase Inhibitor Protein From Tn5, Chain A, domain 1"/>
    <property type="match status" value="1"/>
</dbReference>
<organism evidence="9 13">
    <name type="scientific">Oligosphaera ethanolica</name>
    <dbReference type="NCBI Taxonomy" id="760260"/>
    <lineage>
        <taxon>Bacteria</taxon>
        <taxon>Pseudomonadati</taxon>
        <taxon>Lentisphaerota</taxon>
        <taxon>Oligosphaeria</taxon>
        <taxon>Oligosphaerales</taxon>
        <taxon>Oligosphaeraceae</taxon>
        <taxon>Oligosphaera</taxon>
    </lineage>
</organism>
<dbReference type="Pfam" id="PF14294">
    <property type="entry name" value="DUF4372"/>
    <property type="match status" value="1"/>
</dbReference>
<keyword evidence="2" id="KW-0815">Transposition</keyword>
<comment type="similarity">
    <text evidence="1">Belongs to the transposase 11 family.</text>
</comment>
<protein>
    <recommendedName>
        <fullName evidence="14">Transposase</fullName>
    </recommendedName>
</protein>
<accession>A0AAE3VFK5</accession>
<evidence type="ECO:0000313" key="9">
    <source>
        <dbReference type="EMBL" id="MDQ0289501.1"/>
    </source>
</evidence>
<dbReference type="InterPro" id="IPR002559">
    <property type="entry name" value="Transposase_11"/>
</dbReference>
<evidence type="ECO:0000256" key="1">
    <source>
        <dbReference type="ARBA" id="ARBA00010075"/>
    </source>
</evidence>
<dbReference type="GO" id="GO:0003677">
    <property type="term" value="F:DNA binding"/>
    <property type="evidence" value="ECO:0007669"/>
    <property type="project" value="UniProtKB-KW"/>
</dbReference>
<dbReference type="RefSeq" id="WP_307260932.1">
    <property type="nucleotide sequence ID" value="NZ_JAUSVL010000001.1"/>
</dbReference>
<dbReference type="Pfam" id="PF01609">
    <property type="entry name" value="DDE_Tnp_1"/>
    <property type="match status" value="1"/>
</dbReference>
<evidence type="ECO:0000259" key="7">
    <source>
        <dbReference type="Pfam" id="PF01609"/>
    </source>
</evidence>
<comment type="caution">
    <text evidence="9">The sequence shown here is derived from an EMBL/GenBank/DDBJ whole genome shotgun (WGS) entry which is preliminary data.</text>
</comment>
<evidence type="ECO:0000256" key="3">
    <source>
        <dbReference type="ARBA" id="ARBA00023125"/>
    </source>
</evidence>
<evidence type="ECO:0000313" key="10">
    <source>
        <dbReference type="EMBL" id="MDQ0289851.1"/>
    </source>
</evidence>
<dbReference type="PANTHER" id="PTHR33258">
    <property type="entry name" value="TRANSPOSASE INSL FOR INSERTION SEQUENCE ELEMENT IS186A-RELATED"/>
    <property type="match status" value="1"/>
</dbReference>
<dbReference type="InterPro" id="IPR025399">
    <property type="entry name" value="DUF4372"/>
</dbReference>
<reference evidence="9" key="1">
    <citation type="submission" date="2023-07" db="EMBL/GenBank/DDBJ databases">
        <title>Genomic Encyclopedia of Type Strains, Phase IV (KMG-IV): sequencing the most valuable type-strain genomes for metagenomic binning, comparative biology and taxonomic classification.</title>
        <authorList>
            <person name="Goeker M."/>
        </authorList>
    </citation>
    <scope>NUCLEOTIDE SEQUENCE</scope>
    <source>
        <strain evidence="9">DSM 24202</strain>
    </source>
</reference>
<evidence type="ECO:0000313" key="11">
    <source>
        <dbReference type="EMBL" id="MDQ0290030.1"/>
    </source>
</evidence>
<dbReference type="AlphaFoldDB" id="A0AAE3VFK5"/>
<evidence type="ECO:0000313" key="12">
    <source>
        <dbReference type="EMBL" id="MDQ0290855.1"/>
    </source>
</evidence>
<keyword evidence="13" id="KW-1185">Reference proteome</keyword>
<evidence type="ECO:0000256" key="5">
    <source>
        <dbReference type="SAM" id="MobiDB-lite"/>
    </source>
</evidence>
<dbReference type="EMBL" id="JAUSVL010000001">
    <property type="protein sequence ID" value="MDQ0290855.1"/>
    <property type="molecule type" value="Genomic_DNA"/>
</dbReference>
<keyword evidence="6" id="KW-0812">Transmembrane</keyword>
<keyword evidence="6" id="KW-0472">Membrane</keyword>
<evidence type="ECO:0000313" key="13">
    <source>
        <dbReference type="Proteomes" id="UP001238163"/>
    </source>
</evidence>
<evidence type="ECO:0000256" key="6">
    <source>
        <dbReference type="SAM" id="Phobius"/>
    </source>
</evidence>
<dbReference type="Proteomes" id="UP001238163">
    <property type="component" value="Unassembled WGS sequence"/>
</dbReference>
<dbReference type="EMBL" id="JAUSVL010000001">
    <property type="protein sequence ID" value="MDQ0289851.1"/>
    <property type="molecule type" value="Genomic_DNA"/>
</dbReference>
<evidence type="ECO:0000256" key="2">
    <source>
        <dbReference type="ARBA" id="ARBA00022578"/>
    </source>
</evidence>
<name>A0AAE3VFK5_9BACT</name>
<dbReference type="InterPro" id="IPR047952">
    <property type="entry name" value="Transpos_IS4"/>
</dbReference>
<evidence type="ECO:0008006" key="14">
    <source>
        <dbReference type="Google" id="ProtNLM"/>
    </source>
</evidence>
<feature type="transmembrane region" description="Helical" evidence="6">
    <location>
        <begin position="373"/>
        <end position="391"/>
    </location>
</feature>
<dbReference type="SUPFAM" id="SSF53098">
    <property type="entry name" value="Ribonuclease H-like"/>
    <property type="match status" value="1"/>
</dbReference>
<evidence type="ECO:0000256" key="4">
    <source>
        <dbReference type="ARBA" id="ARBA00023172"/>
    </source>
</evidence>
<keyword evidence="6" id="KW-1133">Transmembrane helix</keyword>